<reference evidence="1 2" key="1">
    <citation type="submission" date="2023-11" db="EMBL/GenBank/DDBJ databases">
        <title>A Novel Polar Bacteriovorax (B. antarcticus) Isolated from the Biocrust in Antarctica.</title>
        <authorList>
            <person name="Mun W."/>
            <person name="Choi S.Y."/>
            <person name="Mitchell R.J."/>
        </authorList>
    </citation>
    <scope>NUCLEOTIDE SEQUENCE [LARGE SCALE GENOMIC DNA]</scope>
    <source>
        <strain evidence="1 2">PP10</strain>
    </source>
</reference>
<evidence type="ECO:0000313" key="1">
    <source>
        <dbReference type="EMBL" id="MEA9356700.1"/>
    </source>
</evidence>
<keyword evidence="2" id="KW-1185">Reference proteome</keyword>
<dbReference type="RefSeq" id="WP_323576556.1">
    <property type="nucleotide sequence ID" value="NZ_JAYGJQ010000002.1"/>
</dbReference>
<evidence type="ECO:0008006" key="3">
    <source>
        <dbReference type="Google" id="ProtNLM"/>
    </source>
</evidence>
<dbReference type="InterPro" id="IPR003329">
    <property type="entry name" value="Cytidylyl_trans"/>
</dbReference>
<dbReference type="InterPro" id="IPR050793">
    <property type="entry name" value="CMP-NeuNAc_synthase"/>
</dbReference>
<evidence type="ECO:0000313" key="2">
    <source>
        <dbReference type="Proteomes" id="UP001302274"/>
    </source>
</evidence>
<dbReference type="Pfam" id="PF02348">
    <property type="entry name" value="CTP_transf_3"/>
    <property type="match status" value="1"/>
</dbReference>
<protein>
    <recommendedName>
        <fullName evidence="3">CMP-N-acetylneuraminic acid synthetase</fullName>
    </recommendedName>
</protein>
<accession>A0ABU5VYM6</accession>
<name>A0ABU5VYM6_9BACT</name>
<dbReference type="EMBL" id="JAYGJQ010000002">
    <property type="protein sequence ID" value="MEA9356700.1"/>
    <property type="molecule type" value="Genomic_DNA"/>
</dbReference>
<gene>
    <name evidence="1" type="ORF">SHI21_10815</name>
</gene>
<dbReference type="Proteomes" id="UP001302274">
    <property type="component" value="Unassembled WGS sequence"/>
</dbReference>
<sequence>MKIIAHMPARIGSKRLSLKNLQDLNGQPVMHYGIKTALAVESLSDVYVNTESDIIINAVKDLPVKIYKRDPELSIDSVTQDRFNYDFISKNPCDYFLLINPICPLITKEDISNVIDFCIKGNFDSVFTTTKHETHGIFKDVPLNFKTTGHLERTQDLAPYFSINWAINMWKREAFIEAYERDGYGVFIGNIGYFEIPNPRGLKINYEHDLMLAEALIRLQTSKN</sequence>
<proteinExistence type="predicted"/>
<dbReference type="Gene3D" id="3.90.550.10">
    <property type="entry name" value="Spore Coat Polysaccharide Biosynthesis Protein SpsA, Chain A"/>
    <property type="match status" value="1"/>
</dbReference>
<dbReference type="SUPFAM" id="SSF53448">
    <property type="entry name" value="Nucleotide-diphospho-sugar transferases"/>
    <property type="match status" value="1"/>
</dbReference>
<dbReference type="PANTHER" id="PTHR21485:SF3">
    <property type="entry name" value="N-ACYLNEURAMINATE CYTIDYLYLTRANSFERASE"/>
    <property type="match status" value="1"/>
</dbReference>
<organism evidence="1 2">
    <name type="scientific">Bacteriovorax antarcticus</name>
    <dbReference type="NCBI Taxonomy" id="3088717"/>
    <lineage>
        <taxon>Bacteria</taxon>
        <taxon>Pseudomonadati</taxon>
        <taxon>Bdellovibrionota</taxon>
        <taxon>Bacteriovoracia</taxon>
        <taxon>Bacteriovoracales</taxon>
        <taxon>Bacteriovoracaceae</taxon>
        <taxon>Bacteriovorax</taxon>
    </lineage>
</organism>
<dbReference type="PANTHER" id="PTHR21485">
    <property type="entry name" value="HAD SUPERFAMILY MEMBERS CMAS AND KDSC"/>
    <property type="match status" value="1"/>
</dbReference>
<dbReference type="InterPro" id="IPR029044">
    <property type="entry name" value="Nucleotide-diphossugar_trans"/>
</dbReference>
<comment type="caution">
    <text evidence="1">The sequence shown here is derived from an EMBL/GenBank/DDBJ whole genome shotgun (WGS) entry which is preliminary data.</text>
</comment>